<accession>A0A2I0JDX4</accession>
<dbReference type="EMBL" id="PGOL01001782">
    <property type="protein sequence ID" value="PKI54452.1"/>
    <property type="molecule type" value="Genomic_DNA"/>
</dbReference>
<proteinExistence type="predicted"/>
<evidence type="ECO:0000313" key="1">
    <source>
        <dbReference type="EMBL" id="PKI54452.1"/>
    </source>
</evidence>
<dbReference type="Proteomes" id="UP000233551">
    <property type="component" value="Unassembled WGS sequence"/>
</dbReference>
<protein>
    <submittedName>
        <fullName evidence="1">Uncharacterized protein</fullName>
    </submittedName>
</protein>
<sequence>MDCSSKPGWRMAWSSCRMHGFSATGTVLRKDGSSQLKGVNSLKSGGDLWGPNRRKFRRGVGSLGRIGPNGPDWAEWTELDRRELGRLSYSWTGLGCCWTRTALPDAGKAVGHGLLGEKERGGPGDVLTSRGDFRLRKGLGGPLEEARVTGNARIRSRDGGPGRGVGRRELRASGIGELWVYEVGRSEVELWGELRVRLGSWRFSTVGELWVSRPWESWEFFSDQLRVLFFFRRESVSSGIFRVCPSSAHEPRVCSEKNRERERWRLRVGNRWRVQSGRRVQRNWRVAGL</sequence>
<keyword evidence="2" id="KW-1185">Reference proteome</keyword>
<reference evidence="1 2" key="1">
    <citation type="submission" date="2017-11" db="EMBL/GenBank/DDBJ databases">
        <title>De-novo sequencing of pomegranate (Punica granatum L.) genome.</title>
        <authorList>
            <person name="Akparov Z."/>
            <person name="Amiraslanov A."/>
            <person name="Hajiyeva S."/>
            <person name="Abbasov M."/>
            <person name="Kaur K."/>
            <person name="Hamwieh A."/>
            <person name="Solovyev V."/>
            <person name="Salamov A."/>
            <person name="Braich B."/>
            <person name="Kosarev P."/>
            <person name="Mahmoud A."/>
            <person name="Hajiyev E."/>
            <person name="Babayeva S."/>
            <person name="Izzatullayeva V."/>
            <person name="Mammadov A."/>
            <person name="Mammadov A."/>
            <person name="Sharifova S."/>
            <person name="Ojaghi J."/>
            <person name="Eynullazada K."/>
            <person name="Bayramov B."/>
            <person name="Abdulazimova A."/>
            <person name="Shahmuradov I."/>
        </authorList>
    </citation>
    <scope>NUCLEOTIDE SEQUENCE [LARGE SCALE GENOMIC DNA]</scope>
    <source>
        <strain evidence="2">cv. AG2017</strain>
        <tissue evidence="1">Leaf</tissue>
    </source>
</reference>
<comment type="caution">
    <text evidence="1">The sequence shown here is derived from an EMBL/GenBank/DDBJ whole genome shotgun (WGS) entry which is preliminary data.</text>
</comment>
<evidence type="ECO:0000313" key="2">
    <source>
        <dbReference type="Proteomes" id="UP000233551"/>
    </source>
</evidence>
<gene>
    <name evidence="1" type="ORF">CRG98_025135</name>
</gene>
<organism evidence="1 2">
    <name type="scientific">Punica granatum</name>
    <name type="common">Pomegranate</name>
    <dbReference type="NCBI Taxonomy" id="22663"/>
    <lineage>
        <taxon>Eukaryota</taxon>
        <taxon>Viridiplantae</taxon>
        <taxon>Streptophyta</taxon>
        <taxon>Embryophyta</taxon>
        <taxon>Tracheophyta</taxon>
        <taxon>Spermatophyta</taxon>
        <taxon>Magnoliopsida</taxon>
        <taxon>eudicotyledons</taxon>
        <taxon>Gunneridae</taxon>
        <taxon>Pentapetalae</taxon>
        <taxon>rosids</taxon>
        <taxon>malvids</taxon>
        <taxon>Myrtales</taxon>
        <taxon>Lythraceae</taxon>
        <taxon>Punica</taxon>
    </lineage>
</organism>
<dbReference type="AlphaFoldDB" id="A0A2I0JDX4"/>
<name>A0A2I0JDX4_PUNGR</name>